<dbReference type="GO" id="GO:0004771">
    <property type="term" value="F:sterol ester esterase activity"/>
    <property type="evidence" value="ECO:0007669"/>
    <property type="project" value="TreeGrafter"/>
</dbReference>
<evidence type="ECO:0000259" key="1">
    <source>
        <dbReference type="Pfam" id="PF07859"/>
    </source>
</evidence>
<dbReference type="GO" id="GO:0019433">
    <property type="term" value="P:triglyceride catabolic process"/>
    <property type="evidence" value="ECO:0007669"/>
    <property type="project" value="TreeGrafter"/>
</dbReference>
<accession>A0A916WSR6</accession>
<dbReference type="EMBL" id="BMGC01000011">
    <property type="protein sequence ID" value="GGB31174.1"/>
    <property type="molecule type" value="Genomic_DNA"/>
</dbReference>
<reference evidence="2" key="1">
    <citation type="journal article" date="2014" name="Int. J. Syst. Evol. Microbiol.">
        <title>Complete genome sequence of Corynebacterium casei LMG S-19264T (=DSM 44701T), isolated from a smear-ripened cheese.</title>
        <authorList>
            <consortium name="US DOE Joint Genome Institute (JGI-PGF)"/>
            <person name="Walter F."/>
            <person name="Albersmeier A."/>
            <person name="Kalinowski J."/>
            <person name="Ruckert C."/>
        </authorList>
    </citation>
    <scope>NUCLEOTIDE SEQUENCE</scope>
    <source>
        <strain evidence="2">CGMCC 1.12827</strain>
    </source>
</reference>
<evidence type="ECO:0000313" key="2">
    <source>
        <dbReference type="EMBL" id="GGB31174.1"/>
    </source>
</evidence>
<name>A0A916WSR6_9ACTN</name>
<dbReference type="Proteomes" id="UP000621454">
    <property type="component" value="Unassembled WGS sequence"/>
</dbReference>
<reference evidence="2" key="2">
    <citation type="submission" date="2020-09" db="EMBL/GenBank/DDBJ databases">
        <authorList>
            <person name="Sun Q."/>
            <person name="Zhou Y."/>
        </authorList>
    </citation>
    <scope>NUCLEOTIDE SEQUENCE</scope>
    <source>
        <strain evidence="2">CGMCC 1.12827</strain>
    </source>
</reference>
<dbReference type="SUPFAM" id="SSF53474">
    <property type="entry name" value="alpha/beta-Hydrolases"/>
    <property type="match status" value="1"/>
</dbReference>
<dbReference type="Pfam" id="PF07859">
    <property type="entry name" value="Abhydrolase_3"/>
    <property type="match status" value="1"/>
</dbReference>
<evidence type="ECO:0000313" key="3">
    <source>
        <dbReference type="Proteomes" id="UP000621454"/>
    </source>
</evidence>
<dbReference type="InterPro" id="IPR029058">
    <property type="entry name" value="AB_hydrolase_fold"/>
</dbReference>
<protein>
    <recommendedName>
        <fullName evidence="1">Alpha/beta hydrolase fold-3 domain-containing protein</fullName>
    </recommendedName>
</protein>
<feature type="domain" description="Alpha/beta hydrolase fold-3" evidence="1">
    <location>
        <begin position="2"/>
        <end position="81"/>
    </location>
</feature>
<sequence length="108" mass="12133">MVFPEYSRSPEARYPVANEQSYSVAKWVVEQGRDNGLDGTRLAIAGDSVGGNMAIALTLMAKERRDVNFAGQVLFYPVIRHLVVSRIRRRVLAYPNRDAVVLESVHDE</sequence>
<dbReference type="Gene3D" id="3.40.50.1820">
    <property type="entry name" value="alpha/beta hydrolase"/>
    <property type="match status" value="1"/>
</dbReference>
<dbReference type="InterPro" id="IPR013094">
    <property type="entry name" value="AB_hydrolase_3"/>
</dbReference>
<comment type="caution">
    <text evidence="2">The sequence shown here is derived from an EMBL/GenBank/DDBJ whole genome shotgun (WGS) entry which is preliminary data.</text>
</comment>
<dbReference type="AlphaFoldDB" id="A0A916WSR6"/>
<proteinExistence type="predicted"/>
<dbReference type="GO" id="GO:0005829">
    <property type="term" value="C:cytosol"/>
    <property type="evidence" value="ECO:0007669"/>
    <property type="project" value="TreeGrafter"/>
</dbReference>
<organism evidence="2 3">
    <name type="scientific">Gordonia jinhuaensis</name>
    <dbReference type="NCBI Taxonomy" id="1517702"/>
    <lineage>
        <taxon>Bacteria</taxon>
        <taxon>Bacillati</taxon>
        <taxon>Actinomycetota</taxon>
        <taxon>Actinomycetes</taxon>
        <taxon>Mycobacteriales</taxon>
        <taxon>Gordoniaceae</taxon>
        <taxon>Gordonia</taxon>
    </lineage>
</organism>
<dbReference type="PANTHER" id="PTHR23025:SF3">
    <property type="entry name" value="HORMONE-SENSITIVE LIPASE"/>
    <property type="match status" value="1"/>
</dbReference>
<dbReference type="GO" id="GO:0004806">
    <property type="term" value="F:triacylglycerol lipase activity"/>
    <property type="evidence" value="ECO:0007669"/>
    <property type="project" value="TreeGrafter"/>
</dbReference>
<dbReference type="PANTHER" id="PTHR23025">
    <property type="entry name" value="TRIACYLGLYCEROL LIPASE"/>
    <property type="match status" value="1"/>
</dbReference>
<keyword evidence="3" id="KW-1185">Reference proteome</keyword>
<gene>
    <name evidence="2" type="ORF">GCM10011489_19220</name>
</gene>